<evidence type="ECO:0000259" key="4">
    <source>
        <dbReference type="Pfam" id="PF01977"/>
    </source>
</evidence>
<dbReference type="PANTHER" id="PTHR30108:SF17">
    <property type="entry name" value="FERULIC ACID DECARBOXYLASE 1"/>
    <property type="match status" value="1"/>
</dbReference>
<dbReference type="InterPro" id="IPR053417">
    <property type="entry name" value="PAD_UbiD-like"/>
</dbReference>
<proteinExistence type="inferred from homology"/>
<evidence type="ECO:0000313" key="7">
    <source>
        <dbReference type="EMBL" id="SDZ38083.1"/>
    </source>
</evidence>
<gene>
    <name evidence="7" type="ORF">SAMN05216215_106614</name>
</gene>
<evidence type="ECO:0000259" key="6">
    <source>
        <dbReference type="Pfam" id="PF20696"/>
    </source>
</evidence>
<dbReference type="Pfam" id="PF20696">
    <property type="entry name" value="UbiD_C"/>
    <property type="match status" value="1"/>
</dbReference>
<protein>
    <recommendedName>
        <fullName evidence="2">Phenolic acid decarboxylase</fullName>
    </recommendedName>
    <alternativeName>
        <fullName evidence="3">Phenolic acid decarboxylase subunit C</fullName>
    </alternativeName>
</protein>
<sequence length="473" mass="51996">MPYDDLRSFLQTLEKEGQLLRIADEVMPEPDIAAAANAAPRLGAAAPALYFDNVKGFTNARIAMNVHGSWANHALALGMDKNSGPKDQVDEFIRRWANFPVKPVYRDNPPWAQNTVEGDEINIFDVLPLIRLNDGDGGFYIDKAAVVSKDPDDPTSTDKQNVGIYRIQVKGRRKLALQPVPMHDIAQHLRKAEERGEDLPIAITLGNDPVISIVASTPMEYDQNEYELAGALRGEPAPIARSPKNNLPVPWGSEIVIEGVIEGRKREIEGPFGEFTGHYSGGRNMTVIRIDKISYRTDPVFEHLYLGMPWTEIDYLMAANTCVPLYTQLKKDFPEVQAVNATYTHGLVVIVSTKKRYGGFAKAVGMRVLTTPHGLGYAATVIVVDEEVDPFNLPQVMWALSTKMNPAGDLVVVPKLPVLGLAPQATTPGIVDKLIIDATTPVAPDTRGNYGNQVLDLPEMGEWLTKLQSLAAR</sequence>
<feature type="domain" description="3-octaprenyl-4-hydroxybenzoate carboxy-lyase-like C-terminal" evidence="6">
    <location>
        <begin position="315"/>
        <end position="438"/>
    </location>
</feature>
<feature type="domain" description="3-octaprenyl-4-hydroxybenzoate carboxy-lyase-like Rift-related" evidence="4">
    <location>
        <begin position="106"/>
        <end position="309"/>
    </location>
</feature>
<evidence type="ECO:0000313" key="8">
    <source>
        <dbReference type="Proteomes" id="UP000199529"/>
    </source>
</evidence>
<dbReference type="PANTHER" id="PTHR30108">
    <property type="entry name" value="3-OCTAPRENYL-4-HYDROXYBENZOATE CARBOXY-LYASE-RELATED"/>
    <property type="match status" value="1"/>
</dbReference>
<evidence type="ECO:0000259" key="5">
    <source>
        <dbReference type="Pfam" id="PF20695"/>
    </source>
</evidence>
<feature type="domain" description="3-octaprenyl-4-hydroxybenzoate carboxy-lyase-like N-terminal" evidence="5">
    <location>
        <begin position="10"/>
        <end position="90"/>
    </location>
</feature>
<accession>A0A1H3SJ44</accession>
<dbReference type="AlphaFoldDB" id="A0A1H3SJ44"/>
<dbReference type="EMBL" id="FNOK01000066">
    <property type="protein sequence ID" value="SDZ38083.1"/>
    <property type="molecule type" value="Genomic_DNA"/>
</dbReference>
<dbReference type="InterPro" id="IPR002830">
    <property type="entry name" value="UbiD"/>
</dbReference>
<dbReference type="InterPro" id="IPR049383">
    <property type="entry name" value="UbiD-like_N"/>
</dbReference>
<dbReference type="Proteomes" id="UP000199529">
    <property type="component" value="Unassembled WGS sequence"/>
</dbReference>
<dbReference type="SUPFAM" id="SSF50475">
    <property type="entry name" value="FMN-binding split barrel"/>
    <property type="match status" value="1"/>
</dbReference>
<dbReference type="OrthoDB" id="9809841at2"/>
<reference evidence="8" key="1">
    <citation type="submission" date="2016-10" db="EMBL/GenBank/DDBJ databases">
        <authorList>
            <person name="Varghese N."/>
            <person name="Submissions S."/>
        </authorList>
    </citation>
    <scope>NUCLEOTIDE SEQUENCE [LARGE SCALE GENOMIC DNA]</scope>
    <source>
        <strain evidence="8">CGMCC 4.3530</strain>
    </source>
</reference>
<dbReference type="InterPro" id="IPR049381">
    <property type="entry name" value="UbiD-like_C"/>
</dbReference>
<evidence type="ECO:0000256" key="1">
    <source>
        <dbReference type="ARBA" id="ARBA00010021"/>
    </source>
</evidence>
<evidence type="ECO:0000256" key="2">
    <source>
        <dbReference type="ARBA" id="ARBA00072018"/>
    </source>
</evidence>
<dbReference type="SUPFAM" id="SSF143968">
    <property type="entry name" value="UbiD C-terminal domain-like"/>
    <property type="match status" value="1"/>
</dbReference>
<name>A0A1H3SJ44_9PSEU</name>
<evidence type="ECO:0000256" key="3">
    <source>
        <dbReference type="ARBA" id="ARBA00079372"/>
    </source>
</evidence>
<dbReference type="Pfam" id="PF20695">
    <property type="entry name" value="UbiD_N"/>
    <property type="match status" value="1"/>
</dbReference>
<dbReference type="FunFam" id="3.40.1670.10:FF:000003">
    <property type="entry name" value="Phenolic acid decarboxylase"/>
    <property type="match status" value="1"/>
</dbReference>
<dbReference type="GO" id="GO:0005829">
    <property type="term" value="C:cytosol"/>
    <property type="evidence" value="ECO:0007669"/>
    <property type="project" value="TreeGrafter"/>
</dbReference>
<dbReference type="NCBIfam" id="TIGR00148">
    <property type="entry name" value="UbiD family decarboxylase"/>
    <property type="match status" value="1"/>
</dbReference>
<dbReference type="Pfam" id="PF01977">
    <property type="entry name" value="UbiD"/>
    <property type="match status" value="1"/>
</dbReference>
<dbReference type="RefSeq" id="WP_093276732.1">
    <property type="nucleotide sequence ID" value="NZ_FNOK01000066.1"/>
</dbReference>
<dbReference type="Gene3D" id="3.40.1670.10">
    <property type="entry name" value="UbiD C-terminal domain-like"/>
    <property type="match status" value="1"/>
</dbReference>
<organism evidence="7 8">
    <name type="scientific">Saccharopolyspora shandongensis</name>
    <dbReference type="NCBI Taxonomy" id="418495"/>
    <lineage>
        <taxon>Bacteria</taxon>
        <taxon>Bacillati</taxon>
        <taxon>Actinomycetota</taxon>
        <taxon>Actinomycetes</taxon>
        <taxon>Pseudonocardiales</taxon>
        <taxon>Pseudonocardiaceae</taxon>
        <taxon>Saccharopolyspora</taxon>
    </lineage>
</organism>
<comment type="similarity">
    <text evidence="1">Belongs to the UbiD family.</text>
</comment>
<dbReference type="GO" id="GO:0006744">
    <property type="term" value="P:ubiquinone biosynthetic process"/>
    <property type="evidence" value="ECO:0007669"/>
    <property type="project" value="TreeGrafter"/>
</dbReference>
<keyword evidence="8" id="KW-1185">Reference proteome</keyword>
<dbReference type="InterPro" id="IPR048304">
    <property type="entry name" value="UbiD_Rift_dom"/>
</dbReference>
<dbReference type="NCBIfam" id="NF041204">
    <property type="entry name" value="VdcC"/>
    <property type="match status" value="1"/>
</dbReference>
<dbReference type="STRING" id="418495.SAMN05216215_106614"/>
<dbReference type="GO" id="GO:0008694">
    <property type="term" value="F:4-hydroxy-3-polyprenylbenzoate decarboxylase activity"/>
    <property type="evidence" value="ECO:0007669"/>
    <property type="project" value="TreeGrafter"/>
</dbReference>